<proteinExistence type="predicted"/>
<dbReference type="InterPro" id="IPR018000">
    <property type="entry name" value="Neurotransmitter_ion_chnl_CS"/>
</dbReference>
<feature type="domain" description="POPLD" evidence="8">
    <location>
        <begin position="499"/>
        <end position="575"/>
    </location>
</feature>
<dbReference type="PROSITE" id="PS00236">
    <property type="entry name" value="NEUROTR_ION_CHANNEL"/>
    <property type="match status" value="1"/>
</dbReference>
<dbReference type="GO" id="GO:0000172">
    <property type="term" value="C:ribonuclease MRP complex"/>
    <property type="evidence" value="ECO:0007669"/>
    <property type="project" value="InterPro"/>
</dbReference>
<comment type="subcellular location">
    <subcellularLocation>
        <location evidence="2">Membrane</location>
    </subcellularLocation>
    <subcellularLocation>
        <location evidence="1">Nucleus</location>
    </subcellularLocation>
</comment>
<evidence type="ECO:0000256" key="6">
    <source>
        <dbReference type="SAM" id="MobiDB-lite"/>
    </source>
</evidence>
<dbReference type="GO" id="GO:0001682">
    <property type="term" value="P:tRNA 5'-leader removal"/>
    <property type="evidence" value="ECO:0007669"/>
    <property type="project" value="InterPro"/>
</dbReference>
<keyword evidence="5" id="KW-0539">Nucleus</keyword>
<evidence type="ECO:0000256" key="5">
    <source>
        <dbReference type="ARBA" id="ARBA00023242"/>
    </source>
</evidence>
<keyword evidence="11" id="KW-1185">Reference proteome</keyword>
<keyword evidence="3" id="KW-0819">tRNA processing</keyword>
<evidence type="ECO:0000259" key="8">
    <source>
        <dbReference type="Pfam" id="PF08170"/>
    </source>
</evidence>
<evidence type="ECO:0000259" key="7">
    <source>
        <dbReference type="Pfam" id="PF06978"/>
    </source>
</evidence>
<dbReference type="PANTHER" id="PTHR22731:SF3">
    <property type="entry name" value="RIBONUCLEASES P_MRP PROTEIN SUBUNIT POP1"/>
    <property type="match status" value="1"/>
</dbReference>
<dbReference type="Pfam" id="PF08170">
    <property type="entry name" value="POPLD"/>
    <property type="match status" value="1"/>
</dbReference>
<evidence type="ECO:0000256" key="2">
    <source>
        <dbReference type="ARBA" id="ARBA00004370"/>
    </source>
</evidence>
<feature type="domain" description="Pop1 N-terminal" evidence="7">
    <location>
        <begin position="44"/>
        <end position="176"/>
    </location>
</feature>
<dbReference type="GO" id="GO:0016020">
    <property type="term" value="C:membrane"/>
    <property type="evidence" value="ECO:0007669"/>
    <property type="project" value="UniProtKB-SubCell"/>
</dbReference>
<comment type="caution">
    <text evidence="10">The sequence shown here is derived from an EMBL/GenBank/DDBJ whole genome shotgun (WGS) entry which is preliminary data.</text>
</comment>
<evidence type="ECO:0000313" key="10">
    <source>
        <dbReference type="EMBL" id="KAJ8899138.1"/>
    </source>
</evidence>
<dbReference type="InterPro" id="IPR009723">
    <property type="entry name" value="Pop1_N"/>
</dbReference>
<evidence type="ECO:0000256" key="1">
    <source>
        <dbReference type="ARBA" id="ARBA00004123"/>
    </source>
</evidence>
<reference evidence="10 11" key="1">
    <citation type="submission" date="2021-09" db="EMBL/GenBank/DDBJ databases">
        <title>Genomic insights and catalytic innovation underlie evolution of tropane alkaloids biosynthesis.</title>
        <authorList>
            <person name="Wang Y.-J."/>
            <person name="Tian T."/>
            <person name="Huang J.-P."/>
            <person name="Huang S.-X."/>
        </authorList>
    </citation>
    <scope>NUCLEOTIDE SEQUENCE [LARGE SCALE GENOMIC DNA]</scope>
    <source>
        <strain evidence="10">KIB-2018</strain>
        <tissue evidence="10">Leaf</tissue>
    </source>
</reference>
<keyword evidence="4" id="KW-0472">Membrane</keyword>
<dbReference type="Pfam" id="PF22770">
    <property type="entry name" value="POP1_C"/>
    <property type="match status" value="1"/>
</dbReference>
<feature type="region of interest" description="Disordered" evidence="6">
    <location>
        <begin position="1"/>
        <end position="21"/>
    </location>
</feature>
<dbReference type="EMBL" id="JAIWQS010000008">
    <property type="protein sequence ID" value="KAJ8899138.1"/>
    <property type="molecule type" value="Genomic_DNA"/>
</dbReference>
<gene>
    <name evidence="10" type="ORF">K2173_011135</name>
</gene>
<dbReference type="PANTHER" id="PTHR22731">
    <property type="entry name" value="RIBONUCLEASES P/MRP PROTEIN SUBUNIT POP1"/>
    <property type="match status" value="1"/>
</dbReference>
<sequence length="808" mass="91166">MVADGAKKSQTSSIPPRKINVQKFAESRAPELEALHSIVSRRLNNDFRSRRNKRRRTNSFESQAARKRHRKKQRTTDQCNAQAFETNPEKLPRRIRRRFELRKNPASGFCTSGDGTKRLRTHVWHAKRFTMTKSWGYHLPLGLHGRGRGSRALLKWFREGVLVHDASYCIAVQLEGPEDSLLSVLRMVLVPPPLAESLDANTSVLSGATYANSMLHHVGAPTSQSIAPVFYLWRPPHIHNRGTDGDECNFEACNEAQSCESCLTCGQVWVWIHVSAFDEGYDALKLACQKQLNETGATARCFSLDGQLAKFEVMGSKAFQLLQKTLHPISCSADNSLQLNHESHMKKFAVLEDEESISSCSVLSLTVKDPRMLPVKSIANMSSSPTCLINDLPQDEAKEHASFLEVPGNYKELLSLPSSIPDANEGLVDNMCLWDVSCRLRPPVEENILCLEKHHARMDFIFLDDPKATVSKNSIGLQSLKCCPILLLKNNIGKGRSMGWSIILPISWARVFWISFISKGAHAIGLREKRWVACEVGLPYFPSDFPDCSAYSSFKATEEAAVNQKAERMPPAVRPFKIPIQPHGIAFMLPLAKIWFTKIHYPIQIVMVVTRNLSAVKATHSMEWWQGHQLQAHEGENKIEDTSNKVTLDHKLCLLRVFLHAYKEGVFEEGAVVCAPCISDVSLWNSRSVDSDGGLQISHSSVRSYFKHQQSGNWELQLPEDAADKQSHRWPIGFVTTGFVRGSKKPVAQAFCEATLLARLREEQWKEMPTEHRRKEIYVLVRNLRSSAYRLAHATIILEQQSEDVEFL</sequence>
<protein>
    <submittedName>
        <fullName evidence="10">Uncharacterized protein</fullName>
    </submittedName>
</protein>
<organism evidence="10 11">
    <name type="scientific">Erythroxylum novogranatense</name>
    <dbReference type="NCBI Taxonomy" id="1862640"/>
    <lineage>
        <taxon>Eukaryota</taxon>
        <taxon>Viridiplantae</taxon>
        <taxon>Streptophyta</taxon>
        <taxon>Embryophyta</taxon>
        <taxon>Tracheophyta</taxon>
        <taxon>Spermatophyta</taxon>
        <taxon>Magnoliopsida</taxon>
        <taxon>eudicotyledons</taxon>
        <taxon>Gunneridae</taxon>
        <taxon>Pentapetalae</taxon>
        <taxon>rosids</taxon>
        <taxon>fabids</taxon>
        <taxon>Malpighiales</taxon>
        <taxon>Erythroxylaceae</taxon>
        <taxon>Erythroxylum</taxon>
    </lineage>
</organism>
<dbReference type="Pfam" id="PF06978">
    <property type="entry name" value="POP1_N"/>
    <property type="match status" value="1"/>
</dbReference>
<accession>A0AAV8UDD3</accession>
<feature type="region of interest" description="Disordered" evidence="6">
    <location>
        <begin position="46"/>
        <end position="79"/>
    </location>
</feature>
<name>A0AAV8UDD3_9ROSI</name>
<evidence type="ECO:0000256" key="3">
    <source>
        <dbReference type="ARBA" id="ARBA00022694"/>
    </source>
</evidence>
<dbReference type="GO" id="GO:0005655">
    <property type="term" value="C:nucleolar ribonuclease P complex"/>
    <property type="evidence" value="ECO:0007669"/>
    <property type="project" value="InterPro"/>
</dbReference>
<evidence type="ECO:0000256" key="4">
    <source>
        <dbReference type="ARBA" id="ARBA00023136"/>
    </source>
</evidence>
<dbReference type="InterPro" id="IPR055079">
    <property type="entry name" value="POP1_C"/>
</dbReference>
<evidence type="ECO:0000259" key="9">
    <source>
        <dbReference type="Pfam" id="PF22770"/>
    </source>
</evidence>
<dbReference type="InterPro" id="IPR039182">
    <property type="entry name" value="Pop1"/>
</dbReference>
<evidence type="ECO:0000313" key="11">
    <source>
        <dbReference type="Proteomes" id="UP001159364"/>
    </source>
</evidence>
<dbReference type="InterPro" id="IPR012590">
    <property type="entry name" value="POPLD_dom"/>
</dbReference>
<feature type="domain" description="POP1 C-terminal" evidence="9">
    <location>
        <begin position="709"/>
        <end position="797"/>
    </location>
</feature>
<dbReference type="Proteomes" id="UP001159364">
    <property type="component" value="Linkage Group LG08"/>
</dbReference>
<dbReference type="AlphaFoldDB" id="A0AAV8UDD3"/>